<dbReference type="Gene3D" id="3.30.565.10">
    <property type="entry name" value="Histidine kinase-like ATPase, C-terminal domain"/>
    <property type="match status" value="1"/>
</dbReference>
<dbReference type="PANTHER" id="PTHR40448">
    <property type="entry name" value="TWO-COMPONENT SENSOR HISTIDINE KINASE"/>
    <property type="match status" value="1"/>
</dbReference>
<comment type="caution">
    <text evidence="3">The sequence shown here is derived from an EMBL/GenBank/DDBJ whole genome shotgun (WGS) entry which is preliminary data.</text>
</comment>
<gene>
    <name evidence="3" type="ORF">IAD32_04080</name>
</gene>
<feature type="transmembrane region" description="Helical" evidence="1">
    <location>
        <begin position="46"/>
        <end position="67"/>
    </location>
</feature>
<feature type="transmembrane region" description="Helical" evidence="1">
    <location>
        <begin position="170"/>
        <end position="192"/>
    </location>
</feature>
<accession>A0A9D0ZH54</accession>
<feature type="transmembrane region" description="Helical" evidence="1">
    <location>
        <begin position="98"/>
        <end position="118"/>
    </location>
</feature>
<dbReference type="CDD" id="cd16935">
    <property type="entry name" value="HATPase_AgrC-ComD-like"/>
    <property type="match status" value="1"/>
</dbReference>
<keyword evidence="1" id="KW-0472">Membrane</keyword>
<evidence type="ECO:0000313" key="3">
    <source>
        <dbReference type="EMBL" id="HIQ80445.1"/>
    </source>
</evidence>
<feature type="transmembrane region" description="Helical" evidence="1">
    <location>
        <begin position="73"/>
        <end position="91"/>
    </location>
</feature>
<evidence type="ECO:0000256" key="1">
    <source>
        <dbReference type="SAM" id="Phobius"/>
    </source>
</evidence>
<protein>
    <submittedName>
        <fullName evidence="3">GHKL domain-containing protein</fullName>
    </submittedName>
</protein>
<dbReference type="PANTHER" id="PTHR40448:SF1">
    <property type="entry name" value="TWO-COMPONENT SENSOR HISTIDINE KINASE"/>
    <property type="match status" value="1"/>
</dbReference>
<keyword evidence="1" id="KW-1133">Transmembrane helix</keyword>
<proteinExistence type="predicted"/>
<dbReference type="InterPro" id="IPR032834">
    <property type="entry name" value="NatK-like_C"/>
</dbReference>
<feature type="transmembrane region" description="Helical" evidence="1">
    <location>
        <begin position="138"/>
        <end position="158"/>
    </location>
</feature>
<reference evidence="3" key="2">
    <citation type="journal article" date="2021" name="PeerJ">
        <title>Extensive microbial diversity within the chicken gut microbiome revealed by metagenomics and culture.</title>
        <authorList>
            <person name="Gilroy R."/>
            <person name="Ravi A."/>
            <person name="Getino M."/>
            <person name="Pursley I."/>
            <person name="Horton D.L."/>
            <person name="Alikhan N.F."/>
            <person name="Baker D."/>
            <person name="Gharbi K."/>
            <person name="Hall N."/>
            <person name="Watson M."/>
            <person name="Adriaenssens E.M."/>
            <person name="Foster-Nyarko E."/>
            <person name="Jarju S."/>
            <person name="Secka A."/>
            <person name="Antonio M."/>
            <person name="Oren A."/>
            <person name="Chaudhuri R.R."/>
            <person name="La Ragione R."/>
            <person name="Hildebrand F."/>
            <person name="Pallen M.J."/>
        </authorList>
    </citation>
    <scope>NUCLEOTIDE SEQUENCE</scope>
    <source>
        <strain evidence="3">ChiSjej1B19-3389</strain>
    </source>
</reference>
<evidence type="ECO:0000313" key="4">
    <source>
        <dbReference type="Proteomes" id="UP000886787"/>
    </source>
</evidence>
<dbReference type="GO" id="GO:0042802">
    <property type="term" value="F:identical protein binding"/>
    <property type="evidence" value="ECO:0007669"/>
    <property type="project" value="TreeGrafter"/>
</dbReference>
<dbReference type="SUPFAM" id="SSF55874">
    <property type="entry name" value="ATPase domain of HSP90 chaperone/DNA topoisomerase II/histidine kinase"/>
    <property type="match status" value="1"/>
</dbReference>
<reference evidence="3" key="1">
    <citation type="submission" date="2020-10" db="EMBL/GenBank/DDBJ databases">
        <authorList>
            <person name="Gilroy R."/>
        </authorList>
    </citation>
    <scope>NUCLEOTIDE SEQUENCE</scope>
    <source>
        <strain evidence="3">ChiSjej1B19-3389</strain>
    </source>
</reference>
<feature type="transmembrane region" description="Helical" evidence="1">
    <location>
        <begin position="204"/>
        <end position="225"/>
    </location>
</feature>
<sequence length="466" mass="52998">MNEIISTVFELSVNVFQGFIYVYFCHGFLGSRFKPPEGKKHTSLEIALYVTASLLMALLITMINLYYEVFNTVETYFLVGFLGLYSLLFLRGKIVMRLFIPIFIVCANYAISSMIIFIMSTVTGESSHDLMLFQHSLYRYLLVLLVNAVFTLLIIWVLRLKKRKFDMLKWTDWVAFIVIPVIALAIVVMAYAVSLEPNITREHVAFLAFISGGVVVIAVLIWVMLGKISKDREIELRYSLLEQQYRYQKENILQSGKSLKEMSTLRHDMKNKLLLIGQLVTNGETDRAIEMCGACRTELEAARLLVNSENFLLNAILNSKLAGAREKHIQTEIVITTSQFDDIKDVDLCSILGNLLDNAIEAVQKEPEAHRAIKILIEQTGGYRSIMIKNTIGASVLKQNPQLRTTKKNKQIHGLGLLSVRRTVEKYGGEFHCYEEDGFFCCVVILEVPQWSNAGEKDALLYARTK</sequence>
<dbReference type="InterPro" id="IPR036890">
    <property type="entry name" value="HATPase_C_sf"/>
</dbReference>
<name>A0A9D0ZH54_9FIRM</name>
<dbReference type="Pfam" id="PF14501">
    <property type="entry name" value="HATPase_c_5"/>
    <property type="match status" value="1"/>
</dbReference>
<feature type="domain" description="Sensor histidine kinase NatK-like C-terminal" evidence="2">
    <location>
        <begin position="345"/>
        <end position="445"/>
    </location>
</feature>
<dbReference type="Proteomes" id="UP000886787">
    <property type="component" value="Unassembled WGS sequence"/>
</dbReference>
<organism evidence="3 4">
    <name type="scientific">Candidatus Scatavimonas merdigallinarum</name>
    <dbReference type="NCBI Taxonomy" id="2840914"/>
    <lineage>
        <taxon>Bacteria</taxon>
        <taxon>Bacillati</taxon>
        <taxon>Bacillota</taxon>
        <taxon>Clostridia</taxon>
        <taxon>Eubacteriales</taxon>
        <taxon>Oscillospiraceae</taxon>
        <taxon>Oscillospiraceae incertae sedis</taxon>
        <taxon>Candidatus Scatavimonas</taxon>
    </lineage>
</organism>
<evidence type="ECO:0000259" key="2">
    <source>
        <dbReference type="Pfam" id="PF14501"/>
    </source>
</evidence>
<dbReference type="AlphaFoldDB" id="A0A9D0ZH54"/>
<keyword evidence="1" id="KW-0812">Transmembrane</keyword>
<dbReference type="EMBL" id="DVFW01000021">
    <property type="protein sequence ID" value="HIQ80445.1"/>
    <property type="molecule type" value="Genomic_DNA"/>
</dbReference>